<dbReference type="InterPro" id="IPR051311">
    <property type="entry name" value="DedA_domain"/>
</dbReference>
<feature type="non-terminal residue" evidence="8">
    <location>
        <position position="1"/>
    </location>
</feature>
<name>A0ABW3YLI0_9ACTN</name>
<evidence type="ECO:0000313" key="9">
    <source>
        <dbReference type="Proteomes" id="UP001597260"/>
    </source>
</evidence>
<evidence type="ECO:0000256" key="6">
    <source>
        <dbReference type="ARBA" id="ARBA00023136"/>
    </source>
</evidence>
<feature type="transmembrane region" description="Helical" evidence="7">
    <location>
        <begin position="68"/>
        <end position="89"/>
    </location>
</feature>
<feature type="transmembrane region" description="Helical" evidence="7">
    <location>
        <begin position="101"/>
        <end position="124"/>
    </location>
</feature>
<evidence type="ECO:0000256" key="7">
    <source>
        <dbReference type="SAM" id="Phobius"/>
    </source>
</evidence>
<evidence type="ECO:0000313" key="8">
    <source>
        <dbReference type="EMBL" id="MFD1325387.1"/>
    </source>
</evidence>
<keyword evidence="5 7" id="KW-1133">Transmembrane helix</keyword>
<gene>
    <name evidence="8" type="ORF">ACFQ4H_30315</name>
</gene>
<keyword evidence="6 7" id="KW-0472">Membrane</keyword>
<proteinExistence type="inferred from homology"/>
<comment type="caution">
    <text evidence="8">The sequence shown here is derived from an EMBL/GenBank/DDBJ whole genome shotgun (WGS) entry which is preliminary data.</text>
</comment>
<comment type="subcellular location">
    <subcellularLocation>
        <location evidence="1">Cell membrane</location>
        <topology evidence="1">Multi-pass membrane protein</topology>
    </subcellularLocation>
</comment>
<keyword evidence="9" id="KW-1185">Reference proteome</keyword>
<evidence type="ECO:0000256" key="2">
    <source>
        <dbReference type="ARBA" id="ARBA00010792"/>
    </source>
</evidence>
<dbReference type="Proteomes" id="UP001597260">
    <property type="component" value="Unassembled WGS sequence"/>
</dbReference>
<organism evidence="8 9">
    <name type="scientific">Micromonospora sonneratiae</name>
    <dbReference type="NCBI Taxonomy" id="1184706"/>
    <lineage>
        <taxon>Bacteria</taxon>
        <taxon>Bacillati</taxon>
        <taxon>Actinomycetota</taxon>
        <taxon>Actinomycetes</taxon>
        <taxon>Micromonosporales</taxon>
        <taxon>Micromonosporaceae</taxon>
        <taxon>Micromonospora</taxon>
    </lineage>
</organism>
<keyword evidence="3" id="KW-1003">Cell membrane</keyword>
<comment type="similarity">
    <text evidence="2">Belongs to the DedA family.</text>
</comment>
<dbReference type="PANTHER" id="PTHR42709:SF6">
    <property type="entry name" value="UNDECAPRENYL PHOSPHATE TRANSPORTER A"/>
    <property type="match status" value="1"/>
</dbReference>
<dbReference type="PANTHER" id="PTHR42709">
    <property type="entry name" value="ALKALINE PHOSPHATASE LIKE PROTEIN"/>
    <property type="match status" value="1"/>
</dbReference>
<evidence type="ECO:0008006" key="10">
    <source>
        <dbReference type="Google" id="ProtNLM"/>
    </source>
</evidence>
<accession>A0ABW3YLI0</accession>
<evidence type="ECO:0000256" key="1">
    <source>
        <dbReference type="ARBA" id="ARBA00004651"/>
    </source>
</evidence>
<evidence type="ECO:0000256" key="3">
    <source>
        <dbReference type="ARBA" id="ARBA00022475"/>
    </source>
</evidence>
<reference evidence="9" key="1">
    <citation type="journal article" date="2019" name="Int. J. Syst. Evol. Microbiol.">
        <title>The Global Catalogue of Microorganisms (GCM) 10K type strain sequencing project: providing services to taxonomists for standard genome sequencing and annotation.</title>
        <authorList>
            <consortium name="The Broad Institute Genomics Platform"/>
            <consortium name="The Broad Institute Genome Sequencing Center for Infectious Disease"/>
            <person name="Wu L."/>
            <person name="Ma J."/>
        </authorList>
    </citation>
    <scope>NUCLEOTIDE SEQUENCE [LARGE SCALE GENOMIC DNA]</scope>
    <source>
        <strain evidence="9">JCM 31037</strain>
    </source>
</reference>
<sequence length="143" mass="15163">GRPGREAVELTRSRGRQAAARARRVVGRFGRGLRQPGPLVILLCRFVPGGRMLVCYHAGRERYPYRRFLAYEAAAALGWAAYGGLVGHIGGSALTGSGWRLAVIAGVAAVAFAAVGWVLTLTAGRRQTVVTPAREPSTVAPPQ</sequence>
<evidence type="ECO:0000256" key="4">
    <source>
        <dbReference type="ARBA" id="ARBA00022692"/>
    </source>
</evidence>
<keyword evidence="4 7" id="KW-0812">Transmembrane</keyword>
<dbReference type="EMBL" id="JBHTMP010000076">
    <property type="protein sequence ID" value="MFD1325387.1"/>
    <property type="molecule type" value="Genomic_DNA"/>
</dbReference>
<protein>
    <recommendedName>
        <fullName evidence="10">DedA family protein</fullName>
    </recommendedName>
</protein>
<evidence type="ECO:0000256" key="5">
    <source>
        <dbReference type="ARBA" id="ARBA00022989"/>
    </source>
</evidence>